<evidence type="ECO:0000256" key="1">
    <source>
        <dbReference type="ARBA" id="ARBA00004496"/>
    </source>
</evidence>
<dbReference type="AlphaFoldDB" id="A0AAV2AAH7"/>
<dbReference type="Proteomes" id="UP001497382">
    <property type="component" value="Unassembled WGS sequence"/>
</dbReference>
<dbReference type="GO" id="GO:0060294">
    <property type="term" value="P:cilium movement involved in cell motility"/>
    <property type="evidence" value="ECO:0007669"/>
    <property type="project" value="TreeGrafter"/>
</dbReference>
<accession>A0AAV2AAH7</accession>
<organism evidence="6 7">
    <name type="scientific">Larinioides sclopetarius</name>
    <dbReference type="NCBI Taxonomy" id="280406"/>
    <lineage>
        <taxon>Eukaryota</taxon>
        <taxon>Metazoa</taxon>
        <taxon>Ecdysozoa</taxon>
        <taxon>Arthropoda</taxon>
        <taxon>Chelicerata</taxon>
        <taxon>Arachnida</taxon>
        <taxon>Araneae</taxon>
        <taxon>Araneomorphae</taxon>
        <taxon>Entelegynae</taxon>
        <taxon>Araneoidea</taxon>
        <taxon>Araneidae</taxon>
        <taxon>Larinioides</taxon>
    </lineage>
</organism>
<evidence type="ECO:0000313" key="7">
    <source>
        <dbReference type="Proteomes" id="UP001497382"/>
    </source>
</evidence>
<keyword evidence="4" id="KW-0677">Repeat</keyword>
<dbReference type="InterPro" id="IPR036322">
    <property type="entry name" value="WD40_repeat_dom_sf"/>
</dbReference>
<dbReference type="SMART" id="SM00320">
    <property type="entry name" value="WD40"/>
    <property type="match status" value="4"/>
</dbReference>
<keyword evidence="7" id="KW-1185">Reference proteome</keyword>
<dbReference type="PANTHER" id="PTHR12442:SF5">
    <property type="entry name" value="DYNEIN AXONEMAL INTERMEDIATE CHAIN 3"/>
    <property type="match status" value="1"/>
</dbReference>
<comment type="subcellular location">
    <subcellularLocation>
        <location evidence="1">Cytoplasm</location>
    </subcellularLocation>
</comment>
<evidence type="ECO:0000256" key="4">
    <source>
        <dbReference type="ARBA" id="ARBA00022737"/>
    </source>
</evidence>
<dbReference type="InterPro" id="IPR050687">
    <property type="entry name" value="Dynein_IC"/>
</dbReference>
<dbReference type="GO" id="GO:0036156">
    <property type="term" value="C:inner dynein arm"/>
    <property type="evidence" value="ECO:0007669"/>
    <property type="project" value="TreeGrafter"/>
</dbReference>
<feature type="region of interest" description="Disordered" evidence="5">
    <location>
        <begin position="653"/>
        <end position="681"/>
    </location>
</feature>
<dbReference type="GO" id="GO:0045504">
    <property type="term" value="F:dynein heavy chain binding"/>
    <property type="evidence" value="ECO:0007669"/>
    <property type="project" value="TreeGrafter"/>
</dbReference>
<dbReference type="InterPro" id="IPR015943">
    <property type="entry name" value="WD40/YVTN_repeat-like_dom_sf"/>
</dbReference>
<dbReference type="GO" id="GO:0036159">
    <property type="term" value="P:inner dynein arm assembly"/>
    <property type="evidence" value="ECO:0007669"/>
    <property type="project" value="TreeGrafter"/>
</dbReference>
<dbReference type="EMBL" id="CAXIEN010000135">
    <property type="protein sequence ID" value="CAL1280697.1"/>
    <property type="molecule type" value="Genomic_DNA"/>
</dbReference>
<evidence type="ECO:0000256" key="3">
    <source>
        <dbReference type="ARBA" id="ARBA00022574"/>
    </source>
</evidence>
<name>A0AAV2AAH7_9ARAC</name>
<gene>
    <name evidence="6" type="ORF">LARSCL_LOCUS11115</name>
</gene>
<dbReference type="InterPro" id="IPR001680">
    <property type="entry name" value="WD40_rpt"/>
</dbReference>
<dbReference type="PANTHER" id="PTHR12442">
    <property type="entry name" value="DYNEIN INTERMEDIATE CHAIN"/>
    <property type="match status" value="1"/>
</dbReference>
<protein>
    <recommendedName>
        <fullName evidence="8">WD repeat-containing protein 63</fullName>
    </recommendedName>
</protein>
<keyword evidence="3" id="KW-0853">WD repeat</keyword>
<evidence type="ECO:0000313" key="6">
    <source>
        <dbReference type="EMBL" id="CAL1280697.1"/>
    </source>
</evidence>
<reference evidence="6 7" key="1">
    <citation type="submission" date="2024-04" db="EMBL/GenBank/DDBJ databases">
        <authorList>
            <person name="Rising A."/>
            <person name="Reimegard J."/>
            <person name="Sonavane S."/>
            <person name="Akerstrom W."/>
            <person name="Nylinder S."/>
            <person name="Hedman E."/>
            <person name="Kallberg Y."/>
        </authorList>
    </citation>
    <scope>NUCLEOTIDE SEQUENCE [LARGE SCALE GENOMIC DNA]</scope>
</reference>
<proteinExistence type="predicted"/>
<comment type="caution">
    <text evidence="6">The sequence shown here is derived from an EMBL/GenBank/DDBJ whole genome shotgun (WGS) entry which is preliminary data.</text>
</comment>
<sequence length="720" mass="82025">MSSDPITTESSDESEIERLRPSSQKAIDEQESIGTENEVDKEIKDEQYSDFKTKIEILVQLGENGLRSCVLSDCYTTDRPGMHLEILPKIIFEAVDDEASPEEVEVQKPIFRQTVDQGTQASIEYKSSKAQTLRRRLVNSWSQYEPRLFTEEEIQNHLNHLSFQTFRERTEKSILGSLVQNSIADSFFWDLTSLYDEESIQDEEQNLVISGSFSCTESKEHDRMISSINWHPLCKDIFVTSTISCSTHEKRLENLLGLQSDTILFFMWNARNQFFPNVVLEYFDDLTIMKFNPSKPNLLAAGSLSGQLILWDVKQEIYNKEYSIDSFNSTDGFTPPNVRCCAVSSMDHAHKYGITDLLWVPSSVEISAKGEIVKNAPSGFQLVTCGLDGSLHFWDLRMGFQSKPGNPFPKKFNHLNGTWEPFHSVEVVSQESRKRKSLTHFILRNYTVPATEDDEDITEDEYLKSEFYAGCDDGQLLCGNYKLKRDESGKFITEQPEYFNSILEGAVTVLTCSPFISDIFLSAGGKTIAIWEHKIKSAPVYCRERNAYITSGQWSPTRPALFLLGFQDGSIEVWDLLSNLYQPSVICFMSTSAITSVSIQSLTENEHIIVAGDSKGVAYSMNLLPSFWIPQENELEKIQQMINKEVNKILERSQPISEDSKSPKEIPEKKPSKNLEDSIKTEVTDETLLTKSYEEFLSLQEQELKKMSLNLEDEDVLSNE</sequence>
<feature type="region of interest" description="Disordered" evidence="5">
    <location>
        <begin position="1"/>
        <end position="38"/>
    </location>
</feature>
<feature type="compositionally biased region" description="Basic and acidic residues" evidence="5">
    <location>
        <begin position="658"/>
        <end position="681"/>
    </location>
</feature>
<keyword evidence="2" id="KW-0963">Cytoplasm</keyword>
<dbReference type="Gene3D" id="2.130.10.10">
    <property type="entry name" value="YVTN repeat-like/Quinoprotein amine dehydrogenase"/>
    <property type="match status" value="2"/>
</dbReference>
<evidence type="ECO:0008006" key="8">
    <source>
        <dbReference type="Google" id="ProtNLM"/>
    </source>
</evidence>
<dbReference type="SUPFAM" id="SSF50978">
    <property type="entry name" value="WD40 repeat-like"/>
    <property type="match status" value="1"/>
</dbReference>
<evidence type="ECO:0000256" key="5">
    <source>
        <dbReference type="SAM" id="MobiDB-lite"/>
    </source>
</evidence>
<dbReference type="GO" id="GO:0045503">
    <property type="term" value="F:dynein light chain binding"/>
    <property type="evidence" value="ECO:0007669"/>
    <property type="project" value="TreeGrafter"/>
</dbReference>
<evidence type="ECO:0000256" key="2">
    <source>
        <dbReference type="ARBA" id="ARBA00022490"/>
    </source>
</evidence>